<reference evidence="3" key="1">
    <citation type="journal article" date="2019" name="Int. J. Syst. Evol. Microbiol.">
        <title>The Global Catalogue of Microorganisms (GCM) 10K type strain sequencing project: providing services to taxonomists for standard genome sequencing and annotation.</title>
        <authorList>
            <consortium name="The Broad Institute Genomics Platform"/>
            <consortium name="The Broad Institute Genome Sequencing Center for Infectious Disease"/>
            <person name="Wu L."/>
            <person name="Ma J."/>
        </authorList>
    </citation>
    <scope>NUCLEOTIDE SEQUENCE [LARGE SCALE GENOMIC DNA]</scope>
    <source>
        <strain evidence="3">CCUG 54522</strain>
    </source>
</reference>
<dbReference type="NCBIfam" id="NF042935">
    <property type="entry name" value="SCO6880_fam"/>
    <property type="match status" value="1"/>
</dbReference>
<protein>
    <submittedName>
        <fullName evidence="2">SCO6880 family protein</fullName>
    </submittedName>
</protein>
<evidence type="ECO:0000256" key="1">
    <source>
        <dbReference type="SAM" id="Phobius"/>
    </source>
</evidence>
<dbReference type="EMBL" id="JBHSRJ010000006">
    <property type="protein sequence ID" value="MFC6044825.1"/>
    <property type="molecule type" value="Genomic_DNA"/>
</dbReference>
<proteinExistence type="predicted"/>
<dbReference type="Proteomes" id="UP001596135">
    <property type="component" value="Unassembled WGS sequence"/>
</dbReference>
<comment type="caution">
    <text evidence="2">The sequence shown here is derived from an EMBL/GenBank/DDBJ whole genome shotgun (WGS) entry which is preliminary data.</text>
</comment>
<organism evidence="2 3">
    <name type="scientific">Nocardioides hankookensis</name>
    <dbReference type="NCBI Taxonomy" id="443157"/>
    <lineage>
        <taxon>Bacteria</taxon>
        <taxon>Bacillati</taxon>
        <taxon>Actinomycetota</taxon>
        <taxon>Actinomycetes</taxon>
        <taxon>Propionibacteriales</taxon>
        <taxon>Nocardioidaceae</taxon>
        <taxon>Nocardioides</taxon>
    </lineage>
</organism>
<dbReference type="RefSeq" id="WP_379156917.1">
    <property type="nucleotide sequence ID" value="NZ_JBHSRJ010000006.1"/>
</dbReference>
<keyword evidence="3" id="KW-1185">Reference proteome</keyword>
<sequence>MAQMTTEVPMTRFGRRQTRGVLLGFSGPRVAALGTAAVILGLALVSGVLALALVPVTVLVAATFVRWQGRPVVESVGVVTHWGARRALGQTTFRVRVEEPRPAGSMALPGDAAALRFLATNSSGYGSGPASGSGSGSGGGPGIVMVHDPHRQTLTAVAEVSYRAFVLLDGYAQQRRVSSWARVQAAQASLGRTSTIQVMESVIPDPGRGVVGWWETHGIKDTSWAGGWASVQYADLMELYAPTSSTHRTLIAFGLDMRKARAQIRRAGRGVAGAAKVLATDIAQVEQALRRAELHVEGWLSEGELARVIRGAYDPVVDLEPAGAGASLSVAGPVAVDEHWDHLVHDSGVSVVLWISDWPRSETIPNFMHQLIFERGVRRTLSLFMRPVAQANAVREVRREKTDYIADRAQKQKMGQVLAESDSDEYVDVVTRERALNAGHADMRYTGLITITAASLEEARAAADTVRRSANACGMETEVLYGRQAQAFTAAALPLARPIT</sequence>
<keyword evidence="1" id="KW-0812">Transmembrane</keyword>
<evidence type="ECO:0000313" key="2">
    <source>
        <dbReference type="EMBL" id="MFC6044825.1"/>
    </source>
</evidence>
<name>A0ABW1LLL4_9ACTN</name>
<keyword evidence="1" id="KW-1133">Transmembrane helix</keyword>
<evidence type="ECO:0000313" key="3">
    <source>
        <dbReference type="Proteomes" id="UP001596135"/>
    </source>
</evidence>
<accession>A0ABW1LLL4</accession>
<keyword evidence="1" id="KW-0472">Membrane</keyword>
<gene>
    <name evidence="2" type="ORF">ACFPYL_17175</name>
</gene>
<dbReference type="InterPro" id="IPR049978">
    <property type="entry name" value="SCO6880-like"/>
</dbReference>
<feature type="transmembrane region" description="Helical" evidence="1">
    <location>
        <begin position="21"/>
        <end position="42"/>
    </location>
</feature>